<dbReference type="Proteomes" id="UP000271098">
    <property type="component" value="Unassembled WGS sequence"/>
</dbReference>
<organism evidence="3">
    <name type="scientific">Gongylonema pulchrum</name>
    <dbReference type="NCBI Taxonomy" id="637853"/>
    <lineage>
        <taxon>Eukaryota</taxon>
        <taxon>Metazoa</taxon>
        <taxon>Ecdysozoa</taxon>
        <taxon>Nematoda</taxon>
        <taxon>Chromadorea</taxon>
        <taxon>Rhabditida</taxon>
        <taxon>Spirurina</taxon>
        <taxon>Spiruromorpha</taxon>
        <taxon>Spiruroidea</taxon>
        <taxon>Gongylonematidae</taxon>
        <taxon>Gongylonema</taxon>
    </lineage>
</organism>
<proteinExistence type="predicted"/>
<evidence type="ECO:0000313" key="2">
    <source>
        <dbReference type="Proteomes" id="UP000271098"/>
    </source>
</evidence>
<accession>A0A183CWA6</accession>
<gene>
    <name evidence="1" type="ORF">GPUH_LOCUS747</name>
</gene>
<keyword evidence="2" id="KW-1185">Reference proteome</keyword>
<reference evidence="3" key="1">
    <citation type="submission" date="2016-06" db="UniProtKB">
        <authorList>
            <consortium name="WormBaseParasite"/>
        </authorList>
    </citation>
    <scope>IDENTIFICATION</scope>
</reference>
<name>A0A183CWA6_9BILA</name>
<evidence type="ECO:0000313" key="1">
    <source>
        <dbReference type="EMBL" id="VDK28653.1"/>
    </source>
</evidence>
<protein>
    <submittedName>
        <fullName evidence="3">Succinate dehydrogenase assembly factor 3, mitochondrial</fullName>
    </submittedName>
</protein>
<evidence type="ECO:0000313" key="3">
    <source>
        <dbReference type="WBParaSite" id="GPUH_0000074701-mRNA-1"/>
    </source>
</evidence>
<dbReference type="OrthoDB" id="73691at2759"/>
<sequence length="173" mass="20840">MCNDLTPLLIYNRFPSNDISACLVLCEKTLFSLNCSSFIKIYDFFIFIILDKIDFLLKKFLILRIFFPRFILTRHFWTIDQKRRFWSTSIKRSTQMHYHLSRLHRVSLFTGIRGLHSHAETLRCLDRSLKAKSTAIDAMSEQELWQQFYLRRLQYDGLSEEDMKHFLKVWSLT</sequence>
<dbReference type="WBParaSite" id="GPUH_0000074701-mRNA-1">
    <property type="protein sequence ID" value="GPUH_0000074701-mRNA-1"/>
    <property type="gene ID" value="GPUH_0000074701"/>
</dbReference>
<dbReference type="EMBL" id="UYRT01000744">
    <property type="protein sequence ID" value="VDK28653.1"/>
    <property type="molecule type" value="Genomic_DNA"/>
</dbReference>
<reference evidence="1 2" key="2">
    <citation type="submission" date="2018-11" db="EMBL/GenBank/DDBJ databases">
        <authorList>
            <consortium name="Pathogen Informatics"/>
        </authorList>
    </citation>
    <scope>NUCLEOTIDE SEQUENCE [LARGE SCALE GENOMIC DNA]</scope>
</reference>
<dbReference type="AlphaFoldDB" id="A0A183CWA6"/>